<proteinExistence type="predicted"/>
<evidence type="ECO:0000313" key="1">
    <source>
        <dbReference type="EMBL" id="CAG9281715.1"/>
    </source>
</evidence>
<accession>A0A8J9TJK0</accession>
<dbReference type="Proteomes" id="UP000836788">
    <property type="component" value="Chromosome 15"/>
</dbReference>
<gene>
    <name evidence="1" type="ORF">PTTT1_LOCUS17333</name>
</gene>
<name>A0A8J9TJK0_PHATR</name>
<sequence length="263" mass="29201">MTLVSAVPILSVSGQFHSRLQLELVDLTLTSTSHGPFTSETDDASTSSTLTVDRVGSHKSLLPSSSSSGKQVRFALQHNDARDNVLYPREDCGAAWYTAADYRHFKASTLQLAKEIARAEADHATPFSYHGVLLRAYEVCVHGPDPKDNPVHPSQMTTPPPILTLYERQHLTRWAKRTPARVGLERWSCRPIHRDKAFRRHQVVDVVLDSQELLRCRPDNDNNTSITHDADERLRQLSLGITRPSGLFAQCLAQAQASAGDEG</sequence>
<protein>
    <submittedName>
        <fullName evidence="1">Uncharacterized protein</fullName>
    </submittedName>
</protein>
<reference evidence="1" key="1">
    <citation type="submission" date="2022-02" db="EMBL/GenBank/DDBJ databases">
        <authorList>
            <person name="Giguere J D."/>
        </authorList>
    </citation>
    <scope>NUCLEOTIDE SEQUENCE</scope>
    <source>
        <strain evidence="1">CCAP 1055/1</strain>
    </source>
</reference>
<organism evidence="1">
    <name type="scientific">Phaeodactylum tricornutum</name>
    <name type="common">Diatom</name>
    <dbReference type="NCBI Taxonomy" id="2850"/>
    <lineage>
        <taxon>Eukaryota</taxon>
        <taxon>Sar</taxon>
        <taxon>Stramenopiles</taxon>
        <taxon>Ochrophyta</taxon>
        <taxon>Bacillariophyta</taxon>
        <taxon>Bacillariophyceae</taxon>
        <taxon>Bacillariophycidae</taxon>
        <taxon>Naviculales</taxon>
        <taxon>Phaeodactylaceae</taxon>
        <taxon>Phaeodactylum</taxon>
    </lineage>
</organism>
<dbReference type="AlphaFoldDB" id="A0A8J9TJK0"/>
<dbReference type="EMBL" id="OU594956">
    <property type="protein sequence ID" value="CAG9281715.1"/>
    <property type="molecule type" value="Genomic_DNA"/>
</dbReference>